<dbReference type="SUPFAM" id="SSF56601">
    <property type="entry name" value="beta-lactamase/transpeptidase-like"/>
    <property type="match status" value="1"/>
</dbReference>
<protein>
    <submittedName>
        <fullName evidence="3">Beta-lactamase family protein</fullName>
    </submittedName>
</protein>
<dbReference type="InterPro" id="IPR012338">
    <property type="entry name" value="Beta-lactam/transpept-like"/>
</dbReference>
<evidence type="ECO:0000313" key="3">
    <source>
        <dbReference type="EMBL" id="MBW8635602.1"/>
    </source>
</evidence>
<dbReference type="RefSeq" id="WP_220226333.1">
    <property type="nucleotide sequence ID" value="NZ_JAICBX010000001.1"/>
</dbReference>
<dbReference type="EMBL" id="JAICBX010000001">
    <property type="protein sequence ID" value="MBW8635602.1"/>
    <property type="molecule type" value="Genomic_DNA"/>
</dbReference>
<gene>
    <name evidence="3" type="ORF">K1W69_00265</name>
</gene>
<dbReference type="AlphaFoldDB" id="A0AAE3CZ55"/>
<evidence type="ECO:0000313" key="4">
    <source>
        <dbReference type="Proteomes" id="UP001196509"/>
    </source>
</evidence>
<feature type="chain" id="PRO_5042096921" evidence="1">
    <location>
        <begin position="29"/>
        <end position="332"/>
    </location>
</feature>
<dbReference type="InterPro" id="IPR001466">
    <property type="entry name" value="Beta-lactam-related"/>
</dbReference>
<accession>A0AAE3CZ55</accession>
<evidence type="ECO:0000256" key="1">
    <source>
        <dbReference type="SAM" id="SignalP"/>
    </source>
</evidence>
<dbReference type="Gene3D" id="3.40.710.10">
    <property type="entry name" value="DD-peptidase/beta-lactamase superfamily"/>
    <property type="match status" value="1"/>
</dbReference>
<evidence type="ECO:0000259" key="2">
    <source>
        <dbReference type="Pfam" id="PF00144"/>
    </source>
</evidence>
<comment type="caution">
    <text evidence="3">The sequence shown here is derived from an EMBL/GenBank/DDBJ whole genome shotgun (WGS) entry which is preliminary data.</text>
</comment>
<dbReference type="Pfam" id="PF00144">
    <property type="entry name" value="Beta-lactamase"/>
    <property type="match status" value="1"/>
</dbReference>
<organism evidence="3 4">
    <name type="scientific">Flavimaribacter sediminis</name>
    <dbReference type="NCBI Taxonomy" id="2865987"/>
    <lineage>
        <taxon>Bacteria</taxon>
        <taxon>Pseudomonadati</taxon>
        <taxon>Pseudomonadota</taxon>
        <taxon>Alphaproteobacteria</taxon>
        <taxon>Hyphomicrobiales</taxon>
        <taxon>Rhizobiaceae</taxon>
        <taxon>Flavimaribacter</taxon>
    </lineage>
</organism>
<name>A0AAE3CZ55_9HYPH</name>
<dbReference type="PANTHER" id="PTHR43283">
    <property type="entry name" value="BETA-LACTAMASE-RELATED"/>
    <property type="match status" value="1"/>
</dbReference>
<keyword evidence="4" id="KW-1185">Reference proteome</keyword>
<feature type="signal peptide" evidence="1">
    <location>
        <begin position="1"/>
        <end position="28"/>
    </location>
</feature>
<keyword evidence="1" id="KW-0732">Signal</keyword>
<dbReference type="PANTHER" id="PTHR43283:SF7">
    <property type="entry name" value="BETA-LACTAMASE-RELATED DOMAIN-CONTAINING PROTEIN"/>
    <property type="match status" value="1"/>
</dbReference>
<proteinExistence type="predicted"/>
<sequence>MNRRNFSMIAAAGLAAPFLVLRAPPAWTQEQSIEEAARSFDRLRSLIVQHGEEVLFSEALSGPPLDRPANIKSCSKSIVSLLLGTAIDRGETPGVDARLAAVAPTIIPSDATPGVEDITLEDLVTMRAGLAATSGPEYGAWISSDDWIGYALRRPMDGRPGGRMIYSTGSTHVLGAALTVATGEDLLTLARARLGAPLDIEIPPWTRDPKGFYLGGNEMALSPQAMLKIAILMRDGGGFEGEQIIPKSWVDASTQARTRSPWSGMDYGYGWFLTETGFIVARGYGGQIIAANPSRKLAVALTSDPDRPARSAGYFGELMRFLDGPILQAVRG</sequence>
<dbReference type="InterPro" id="IPR050789">
    <property type="entry name" value="Diverse_Enzym_Activities"/>
</dbReference>
<reference evidence="3" key="1">
    <citation type="submission" date="2021-08" db="EMBL/GenBank/DDBJ databases">
        <title>Hoeflea bacterium WL0058 sp. nov., isolated from the sediment.</title>
        <authorList>
            <person name="Wang L."/>
            <person name="Zhang D."/>
        </authorList>
    </citation>
    <scope>NUCLEOTIDE SEQUENCE</scope>
    <source>
        <strain evidence="3">WL0058</strain>
    </source>
</reference>
<dbReference type="Proteomes" id="UP001196509">
    <property type="component" value="Unassembled WGS sequence"/>
</dbReference>
<feature type="domain" description="Beta-lactamase-related" evidence="2">
    <location>
        <begin position="50"/>
        <end position="308"/>
    </location>
</feature>